<dbReference type="STRING" id="1220578.FPE01S_01_08170"/>
<accession>A0A0E9MWA9</accession>
<dbReference type="AlphaFoldDB" id="A0A0E9MWA9"/>
<protein>
    <submittedName>
        <fullName evidence="3">Putative hydrolase</fullName>
    </submittedName>
</protein>
<proteinExistence type="predicted"/>
<name>A0A0E9MWA9_9BACT</name>
<dbReference type="RefSeq" id="WP_046367603.1">
    <property type="nucleotide sequence ID" value="NZ_BBWV01000001.1"/>
</dbReference>
<dbReference type="PANTHER" id="PTHR43794">
    <property type="entry name" value="AMINOHYDROLASE SSNA-RELATED"/>
    <property type="match status" value="1"/>
</dbReference>
<evidence type="ECO:0000313" key="4">
    <source>
        <dbReference type="Proteomes" id="UP000033121"/>
    </source>
</evidence>
<keyword evidence="1 3" id="KW-0378">Hydrolase</keyword>
<dbReference type="OrthoDB" id="9807210at2"/>
<feature type="domain" description="Amidohydrolase-related" evidence="2">
    <location>
        <begin position="51"/>
        <end position="369"/>
    </location>
</feature>
<dbReference type="GO" id="GO:0016787">
    <property type="term" value="F:hydrolase activity"/>
    <property type="evidence" value="ECO:0007669"/>
    <property type="project" value="UniProtKB-KW"/>
</dbReference>
<evidence type="ECO:0000259" key="2">
    <source>
        <dbReference type="Pfam" id="PF01979"/>
    </source>
</evidence>
<dbReference type="InterPro" id="IPR032466">
    <property type="entry name" value="Metal_Hydrolase"/>
</dbReference>
<dbReference type="Proteomes" id="UP000033121">
    <property type="component" value="Unassembled WGS sequence"/>
</dbReference>
<sequence>MKIRKLKADRLFTGEDFAPDDFVLIADASGKILDLVPGDYAGEDIEQHDGILVPGWINAHCHLELSHMAGQIPEKTGMVPFLLAVMQHRVDRIARQEIAMQQADEAMYAEGIVAVGDICNSADTVGVKQNSRIRYHNFIETSGFVPAGAATRFAAAKNILGAFGGQSQTAIVPHAPYSVSPELFRMIFEEYTQLSTMHNQESEAENDFFREGNGPFRDLFAAIGVSLDFFQAPQQNSLPAVAPLLQAARQLILVHNTVTAPEDILALQEQAPQTALYWCLCPLANEYITGTLPPIDLFRNRQLNICLGTDSLASNYRLSIAETVGFLEQRFPQIPQPEILHWATLGGAKALQLEHAFGSFGKGKSPGIVCYQAGVSKRIL</sequence>
<dbReference type="InterPro" id="IPR006680">
    <property type="entry name" value="Amidohydro-rel"/>
</dbReference>
<gene>
    <name evidence="3" type="ORF">FPE01S_01_08170</name>
</gene>
<dbReference type="Pfam" id="PF01979">
    <property type="entry name" value="Amidohydro_1"/>
    <property type="match status" value="1"/>
</dbReference>
<dbReference type="EMBL" id="BBWV01000001">
    <property type="protein sequence ID" value="GAO41803.1"/>
    <property type="molecule type" value="Genomic_DNA"/>
</dbReference>
<keyword evidence="4" id="KW-1185">Reference proteome</keyword>
<dbReference type="Gene3D" id="3.20.20.140">
    <property type="entry name" value="Metal-dependent hydrolases"/>
    <property type="match status" value="1"/>
</dbReference>
<organism evidence="3 4">
    <name type="scientific">Flavihumibacter petaseus NBRC 106054</name>
    <dbReference type="NCBI Taxonomy" id="1220578"/>
    <lineage>
        <taxon>Bacteria</taxon>
        <taxon>Pseudomonadati</taxon>
        <taxon>Bacteroidota</taxon>
        <taxon>Chitinophagia</taxon>
        <taxon>Chitinophagales</taxon>
        <taxon>Chitinophagaceae</taxon>
        <taxon>Flavihumibacter</taxon>
    </lineage>
</organism>
<comment type="caution">
    <text evidence="3">The sequence shown here is derived from an EMBL/GenBank/DDBJ whole genome shotgun (WGS) entry which is preliminary data.</text>
</comment>
<dbReference type="InterPro" id="IPR050287">
    <property type="entry name" value="MTA/SAH_deaminase"/>
</dbReference>
<dbReference type="PANTHER" id="PTHR43794:SF11">
    <property type="entry name" value="AMIDOHYDROLASE-RELATED DOMAIN-CONTAINING PROTEIN"/>
    <property type="match status" value="1"/>
</dbReference>
<evidence type="ECO:0000256" key="1">
    <source>
        <dbReference type="ARBA" id="ARBA00022801"/>
    </source>
</evidence>
<evidence type="ECO:0000313" key="3">
    <source>
        <dbReference type="EMBL" id="GAO41803.1"/>
    </source>
</evidence>
<dbReference type="SUPFAM" id="SSF51556">
    <property type="entry name" value="Metallo-dependent hydrolases"/>
    <property type="match status" value="1"/>
</dbReference>
<reference evidence="3 4" key="1">
    <citation type="submission" date="2015-04" db="EMBL/GenBank/DDBJ databases">
        <title>Whole genome shotgun sequence of Flavihumibacter petaseus NBRC 106054.</title>
        <authorList>
            <person name="Miyazawa S."/>
            <person name="Hosoyama A."/>
            <person name="Hashimoto M."/>
            <person name="Noguchi M."/>
            <person name="Tsuchikane K."/>
            <person name="Ohji S."/>
            <person name="Yamazoe A."/>
            <person name="Ichikawa N."/>
            <person name="Kimura A."/>
            <person name="Fujita N."/>
        </authorList>
    </citation>
    <scope>NUCLEOTIDE SEQUENCE [LARGE SCALE GENOMIC DNA]</scope>
    <source>
        <strain evidence="3 4">NBRC 106054</strain>
    </source>
</reference>